<evidence type="ECO:0000313" key="2">
    <source>
        <dbReference type="Proteomes" id="UP000319212"/>
    </source>
</evidence>
<dbReference type="Pfam" id="PF01042">
    <property type="entry name" value="Ribonuc_L-PSP"/>
    <property type="match status" value="1"/>
</dbReference>
<dbReference type="AlphaFoldDB" id="A0A502DYL5"/>
<dbReference type="CDD" id="cd00448">
    <property type="entry name" value="YjgF_YER057c_UK114_family"/>
    <property type="match status" value="1"/>
</dbReference>
<evidence type="ECO:0000313" key="1">
    <source>
        <dbReference type="EMBL" id="TPG30433.1"/>
    </source>
</evidence>
<comment type="caution">
    <text evidence="1">The sequence shown here is derived from an EMBL/GenBank/DDBJ whole genome shotgun (WGS) entry which is preliminary data.</text>
</comment>
<dbReference type="SUPFAM" id="SSF55298">
    <property type="entry name" value="YjgF-like"/>
    <property type="match status" value="1"/>
</dbReference>
<accession>A0A502DYL5</accession>
<dbReference type="OrthoDB" id="9808943at2"/>
<protein>
    <submittedName>
        <fullName evidence="1">RidA family protein</fullName>
    </submittedName>
</protein>
<dbReference type="Gene3D" id="3.30.1330.40">
    <property type="entry name" value="RutC-like"/>
    <property type="match status" value="1"/>
</dbReference>
<dbReference type="Proteomes" id="UP000319212">
    <property type="component" value="Unassembled WGS sequence"/>
</dbReference>
<name>A0A502DYL5_9BURK</name>
<reference evidence="1 2" key="1">
    <citation type="journal article" date="2019" name="Environ. Microbiol.">
        <title>Species interactions and distinct microbial communities in high Arctic permafrost affected cryosols are associated with the CH4 and CO2 gas fluxes.</title>
        <authorList>
            <person name="Altshuler I."/>
            <person name="Hamel J."/>
            <person name="Turney S."/>
            <person name="Magnuson E."/>
            <person name="Levesque R."/>
            <person name="Greer C."/>
            <person name="Whyte L.G."/>
        </authorList>
    </citation>
    <scope>NUCLEOTIDE SEQUENCE [LARGE SCALE GENOMIC DNA]</scope>
    <source>
        <strain evidence="1 2">S06.C</strain>
    </source>
</reference>
<dbReference type="RefSeq" id="WP_140838367.1">
    <property type="nucleotide sequence ID" value="NZ_RCZI01000001.1"/>
</dbReference>
<dbReference type="GO" id="GO:0005829">
    <property type="term" value="C:cytosol"/>
    <property type="evidence" value="ECO:0007669"/>
    <property type="project" value="TreeGrafter"/>
</dbReference>
<dbReference type="PANTHER" id="PTHR11803">
    <property type="entry name" value="2-IMINOBUTANOATE/2-IMINOPROPANOATE DEAMINASE RIDA"/>
    <property type="match status" value="1"/>
</dbReference>
<gene>
    <name evidence="1" type="ORF">EAH82_02795</name>
</gene>
<dbReference type="InterPro" id="IPR006175">
    <property type="entry name" value="YjgF/YER057c/UK114"/>
</dbReference>
<dbReference type="PANTHER" id="PTHR11803:SF39">
    <property type="entry name" value="2-IMINOBUTANOATE_2-IMINOPROPANOATE DEAMINASE"/>
    <property type="match status" value="1"/>
</dbReference>
<organism evidence="1 2">
    <name type="scientific">Variovorax guangxiensis</name>
    <dbReference type="NCBI Taxonomy" id="1775474"/>
    <lineage>
        <taxon>Bacteria</taxon>
        <taxon>Pseudomonadati</taxon>
        <taxon>Pseudomonadota</taxon>
        <taxon>Betaproteobacteria</taxon>
        <taxon>Burkholderiales</taxon>
        <taxon>Comamonadaceae</taxon>
        <taxon>Variovorax</taxon>
    </lineage>
</organism>
<proteinExistence type="predicted"/>
<dbReference type="EMBL" id="RCZI01000001">
    <property type="protein sequence ID" value="TPG30433.1"/>
    <property type="molecule type" value="Genomic_DNA"/>
</dbReference>
<dbReference type="GO" id="GO:0019239">
    <property type="term" value="F:deaminase activity"/>
    <property type="evidence" value="ECO:0007669"/>
    <property type="project" value="TreeGrafter"/>
</dbReference>
<dbReference type="InterPro" id="IPR035959">
    <property type="entry name" value="RutC-like_sf"/>
</dbReference>
<sequence length="121" mass="13263">MSIERFPTPLPVPFSKAVRAGGFLFLSGVLPMDAQANIVEGGIQVQTRVVLERIAQVLGECGAQMSDVVRATIWLADLEEFVAFNEEYAKHFVGALPSRSTVEARLYKGARVEIEIQAWVG</sequence>